<dbReference type="GO" id="GO:0005886">
    <property type="term" value="C:plasma membrane"/>
    <property type="evidence" value="ECO:0007669"/>
    <property type="project" value="UniProtKB-SubCell"/>
</dbReference>
<accession>A0A7U9NYH3</accession>
<dbReference type="AlphaFoldDB" id="A0A7U9NYH3"/>
<dbReference type="Pfam" id="PF13440">
    <property type="entry name" value="Polysacc_synt_3"/>
    <property type="match status" value="1"/>
</dbReference>
<comment type="caution">
    <text evidence="8">The sequence shown here is derived from an EMBL/GenBank/DDBJ whole genome shotgun (WGS) entry which is preliminary data.</text>
</comment>
<comment type="subcellular location">
    <subcellularLocation>
        <location evidence="1">Cell membrane</location>
        <topology evidence="1">Multi-pass membrane protein</topology>
    </subcellularLocation>
</comment>
<evidence type="ECO:0000256" key="5">
    <source>
        <dbReference type="ARBA" id="ARBA00023136"/>
    </source>
</evidence>
<evidence type="ECO:0000256" key="6">
    <source>
        <dbReference type="ARBA" id="ARBA00049738"/>
    </source>
</evidence>
<dbReference type="Proteomes" id="UP000017766">
    <property type="component" value="Unassembled WGS sequence"/>
</dbReference>
<keyword evidence="3 7" id="KW-0812">Transmembrane</keyword>
<dbReference type="EMBL" id="AYLQ01000059">
    <property type="protein sequence ID" value="ESP05764.1"/>
    <property type="molecule type" value="Genomic_DNA"/>
</dbReference>
<evidence type="ECO:0000256" key="7">
    <source>
        <dbReference type="SAM" id="Phobius"/>
    </source>
</evidence>
<protein>
    <recommendedName>
        <fullName evidence="6">Putative O-antigen transporter</fullName>
    </recommendedName>
</protein>
<feature type="transmembrane region" description="Helical" evidence="7">
    <location>
        <begin position="12"/>
        <end position="33"/>
    </location>
</feature>
<dbReference type="PANTHER" id="PTHR30250">
    <property type="entry name" value="PST FAMILY PREDICTED COLANIC ACID TRANSPORTER"/>
    <property type="match status" value="1"/>
</dbReference>
<dbReference type="PANTHER" id="PTHR30250:SF11">
    <property type="entry name" value="O-ANTIGEN TRANSPORTER-RELATED"/>
    <property type="match status" value="1"/>
</dbReference>
<keyword evidence="5 7" id="KW-0472">Membrane</keyword>
<feature type="transmembrane region" description="Helical" evidence="7">
    <location>
        <begin position="45"/>
        <end position="64"/>
    </location>
</feature>
<feature type="transmembrane region" description="Helical" evidence="7">
    <location>
        <begin position="152"/>
        <end position="170"/>
    </location>
</feature>
<feature type="transmembrane region" description="Helical" evidence="7">
    <location>
        <begin position="304"/>
        <end position="326"/>
    </location>
</feature>
<dbReference type="RefSeq" id="WP_023356336.1">
    <property type="nucleotide sequence ID" value="NZ_KI538665.1"/>
</dbReference>
<evidence type="ECO:0000256" key="2">
    <source>
        <dbReference type="ARBA" id="ARBA00022475"/>
    </source>
</evidence>
<reference evidence="8 9" key="1">
    <citation type="submission" date="2013-08" db="EMBL/GenBank/DDBJ databases">
        <title>The Genome Sequence of Escherichia coli HVH 36 (4-5675286).</title>
        <authorList>
            <consortium name="The Broad Institute Genome Sequencing Platform"/>
            <consortium name="The Broad Institute Genome Sequencing Center for Infectious Disease"/>
            <person name="Feldgarden M."/>
            <person name="Frimodt-Moller N."/>
            <person name="Leihof R.F."/>
            <person name="Rasmussen L."/>
            <person name="Young S.K."/>
            <person name="Zeng Q."/>
            <person name="Gargeya S."/>
            <person name="Fitzgerald M."/>
            <person name="Abouelleil A."/>
            <person name="Alvarado L."/>
            <person name="Berlin A.M."/>
            <person name="Chapman S.B."/>
            <person name="Gainer-Dewar J."/>
            <person name="Goldberg J."/>
            <person name="Gnerre S."/>
            <person name="Griggs A."/>
            <person name="Gujja S."/>
            <person name="Hansen M."/>
            <person name="Howarth C."/>
            <person name="Imamovic A."/>
            <person name="Ireland A."/>
            <person name="Larimer J."/>
            <person name="McCowan C."/>
            <person name="Murphy C."/>
            <person name="Pearson M."/>
            <person name="Poon T."/>
            <person name="Priest M."/>
            <person name="Roberts A."/>
            <person name="Saif S."/>
            <person name="Shea T."/>
            <person name="Sykes S."/>
            <person name="Wortman J."/>
            <person name="Nusbaum C."/>
            <person name="Birren B."/>
        </authorList>
    </citation>
    <scope>NUCLEOTIDE SEQUENCE [LARGE SCALE GENOMIC DNA]</scope>
    <source>
        <strain evidence="9">HVH 36 (4-5675286)</strain>
    </source>
</reference>
<keyword evidence="4 7" id="KW-1133">Transmembrane helix</keyword>
<evidence type="ECO:0000313" key="8">
    <source>
        <dbReference type="EMBL" id="ESP05764.1"/>
    </source>
</evidence>
<feature type="transmembrane region" description="Helical" evidence="7">
    <location>
        <begin position="214"/>
        <end position="233"/>
    </location>
</feature>
<dbReference type="InterPro" id="IPR050833">
    <property type="entry name" value="Poly_Biosynth_Transport"/>
</dbReference>
<proteinExistence type="predicted"/>
<feature type="transmembrane region" description="Helical" evidence="7">
    <location>
        <begin position="253"/>
        <end position="273"/>
    </location>
</feature>
<evidence type="ECO:0000313" key="9">
    <source>
        <dbReference type="Proteomes" id="UP000017766"/>
    </source>
</evidence>
<sequence>MRMLRSNIVKFLLSNYLVKGVAYLSQLLLIYFLAIEDVGRIRMSLSYYELFNIICGLGLTTSLLKINSNKALSDGEKGKNLFLSIGITTLFSLFAIIIVNLVAVLGLFSDIKEVNHLVQLLSLSLLINAVVNLLIIDFQVTNRYVELSKSQAISKLLVFALFVPLVYLWGVNGYIFSIYFGFILTLIILFLYGVSLSHSEVRDGKFSIKDYTSFFAENFHISFYALLSNTFGVLNKYIGLYIIGYMGVDQKEFGMYSIALTFLVLLEIITYTLQQYFVPKFSAQSDNNDKWKVFFRKIEKKSQIFQLLVFIVTNILCYVVISQFYIEYESVAYYFYVISLSWLISTLYTMKGPGLISLGRTKYNFYSSVVALPFVVLVSFLLVTHYGVWGVAMSKVAQAVISMITATYFFKLTMNSMK</sequence>
<organism evidence="8 9">
    <name type="scientific">Escherichia coli HVH 36</name>
    <name type="common">4-5675286</name>
    <dbReference type="NCBI Taxonomy" id="1280986"/>
    <lineage>
        <taxon>Bacteria</taxon>
        <taxon>Pseudomonadati</taxon>
        <taxon>Pseudomonadota</taxon>
        <taxon>Gammaproteobacteria</taxon>
        <taxon>Enterobacterales</taxon>
        <taxon>Enterobacteriaceae</taxon>
        <taxon>Escherichia</taxon>
    </lineage>
</organism>
<keyword evidence="2" id="KW-1003">Cell membrane</keyword>
<feature type="transmembrane region" description="Helical" evidence="7">
    <location>
        <begin position="120"/>
        <end position="140"/>
    </location>
</feature>
<feature type="transmembrane region" description="Helical" evidence="7">
    <location>
        <begin position="332"/>
        <end position="351"/>
    </location>
</feature>
<name>A0A7U9NYH3_ECOLX</name>
<feature type="transmembrane region" description="Helical" evidence="7">
    <location>
        <begin position="85"/>
        <end position="108"/>
    </location>
</feature>
<feature type="transmembrane region" description="Helical" evidence="7">
    <location>
        <begin position="176"/>
        <end position="194"/>
    </location>
</feature>
<evidence type="ECO:0000256" key="3">
    <source>
        <dbReference type="ARBA" id="ARBA00022692"/>
    </source>
</evidence>
<feature type="transmembrane region" description="Helical" evidence="7">
    <location>
        <begin position="389"/>
        <end position="410"/>
    </location>
</feature>
<evidence type="ECO:0000256" key="4">
    <source>
        <dbReference type="ARBA" id="ARBA00022989"/>
    </source>
</evidence>
<evidence type="ECO:0000256" key="1">
    <source>
        <dbReference type="ARBA" id="ARBA00004651"/>
    </source>
</evidence>
<feature type="transmembrane region" description="Helical" evidence="7">
    <location>
        <begin position="363"/>
        <end position="383"/>
    </location>
</feature>
<gene>
    <name evidence="8" type="ORF">G711_05113</name>
</gene>